<dbReference type="InterPro" id="IPR050662">
    <property type="entry name" value="Sec-metab_biosynth-thioest"/>
</dbReference>
<dbReference type="OrthoDB" id="2971563at2"/>
<protein>
    <submittedName>
        <fullName evidence="2">MBL fold metallo-hydrolase</fullName>
    </submittedName>
</protein>
<dbReference type="InterPro" id="IPR036866">
    <property type="entry name" value="RibonucZ/Hydroxyglut_hydro"/>
</dbReference>
<dbReference type="GO" id="GO:0016787">
    <property type="term" value="F:hydrolase activity"/>
    <property type="evidence" value="ECO:0007669"/>
    <property type="project" value="UniProtKB-KW"/>
</dbReference>
<dbReference type="RefSeq" id="WP_117328585.1">
    <property type="nucleotide sequence ID" value="NZ_QVTE01000077.1"/>
</dbReference>
<organism evidence="2 3">
    <name type="scientific">Peribacillus saganii</name>
    <dbReference type="NCBI Taxonomy" id="2303992"/>
    <lineage>
        <taxon>Bacteria</taxon>
        <taxon>Bacillati</taxon>
        <taxon>Bacillota</taxon>
        <taxon>Bacilli</taxon>
        <taxon>Bacillales</taxon>
        <taxon>Bacillaceae</taxon>
        <taxon>Peribacillus</taxon>
    </lineage>
</organism>
<dbReference type="AlphaFoldDB" id="A0A372L9M4"/>
<dbReference type="SMART" id="SM00849">
    <property type="entry name" value="Lactamase_B"/>
    <property type="match status" value="1"/>
</dbReference>
<name>A0A372L9M4_9BACI</name>
<evidence type="ECO:0000313" key="3">
    <source>
        <dbReference type="Proteomes" id="UP000264541"/>
    </source>
</evidence>
<dbReference type="PANTHER" id="PTHR23131">
    <property type="entry name" value="ENDORIBONUCLEASE LACTB2"/>
    <property type="match status" value="1"/>
</dbReference>
<keyword evidence="3" id="KW-1185">Reference proteome</keyword>
<dbReference type="Proteomes" id="UP000264541">
    <property type="component" value="Unassembled WGS sequence"/>
</dbReference>
<dbReference type="EMBL" id="QVTE01000077">
    <property type="protein sequence ID" value="RFU62308.1"/>
    <property type="molecule type" value="Genomic_DNA"/>
</dbReference>
<dbReference type="InterPro" id="IPR001279">
    <property type="entry name" value="Metallo-B-lactamas"/>
</dbReference>
<keyword evidence="2" id="KW-0378">Hydrolase</keyword>
<reference evidence="2 3" key="1">
    <citation type="submission" date="2018-08" db="EMBL/GenBank/DDBJ databases">
        <title>Bacillus chawlae sp. nov., Bacillus glennii sp. nov., and Bacillus saganii sp. nov. Isolated from the Vehicle Assembly Building at Kennedy Space Center where the Viking Spacecraft were Assembled.</title>
        <authorList>
            <person name="Seuylemezian A."/>
            <person name="Vaishampayan P."/>
        </authorList>
    </citation>
    <scope>NUCLEOTIDE SEQUENCE [LARGE SCALE GENOMIC DNA]</scope>
    <source>
        <strain evidence="2 3">V47-23a</strain>
    </source>
</reference>
<dbReference type="Pfam" id="PF00753">
    <property type="entry name" value="Lactamase_B"/>
    <property type="match status" value="1"/>
</dbReference>
<dbReference type="Gene3D" id="3.60.15.10">
    <property type="entry name" value="Ribonuclease Z/Hydroxyacylglutathione hydrolase-like"/>
    <property type="match status" value="1"/>
</dbReference>
<evidence type="ECO:0000259" key="1">
    <source>
        <dbReference type="SMART" id="SM00849"/>
    </source>
</evidence>
<dbReference type="PANTHER" id="PTHR23131:SF4">
    <property type="entry name" value="METALLO-BETA-LACTAMASE SUPERFAMILY POTEIN"/>
    <property type="match status" value="1"/>
</dbReference>
<gene>
    <name evidence="2" type="ORF">D0469_20615</name>
</gene>
<evidence type="ECO:0000313" key="2">
    <source>
        <dbReference type="EMBL" id="RFU62308.1"/>
    </source>
</evidence>
<sequence length="320" mass="35993">MTEWHNGIVRISIPTPFPVGDVNVFLIKGDLLTLVDTGVKTPAGRYALEEGLKKLGYKLEDIEQVIITHHHPDHVGGADFFGMNVPLAGHPNNQRWLELSEDFISQLDEFFLDFASLAGIPSEMKHHVKKFRGALKYNCDRTLTNMITDKQELPGLPGWMAVETLGHAQSHLSFFREQDGAMIGGDFLLEKISPNPLIEPPFEPGKDRPRPQLQFNASLRKLIAMPVSKVYAGHGDEVENVKELANLRINRQHERAMHVRQLVENKPSTAYELCTLLFPKVFRKEPGLTLSETVAQLDYLLDLGEIKEEQSAHGNIYSVS</sequence>
<comment type="caution">
    <text evidence="2">The sequence shown here is derived from an EMBL/GenBank/DDBJ whole genome shotgun (WGS) entry which is preliminary data.</text>
</comment>
<proteinExistence type="predicted"/>
<accession>A0A372L9M4</accession>
<feature type="domain" description="Metallo-beta-lactamase" evidence="1">
    <location>
        <begin position="21"/>
        <end position="234"/>
    </location>
</feature>
<dbReference type="SUPFAM" id="SSF56281">
    <property type="entry name" value="Metallo-hydrolase/oxidoreductase"/>
    <property type="match status" value="1"/>
</dbReference>